<dbReference type="Proteomes" id="UP000708208">
    <property type="component" value="Unassembled WGS sequence"/>
</dbReference>
<dbReference type="Pfam" id="PF05729">
    <property type="entry name" value="NACHT"/>
    <property type="match status" value="1"/>
</dbReference>
<protein>
    <recommendedName>
        <fullName evidence="8">NACHT and WD repeat domain-containing protein 2</fullName>
    </recommendedName>
</protein>
<proteinExistence type="predicted"/>
<dbReference type="InterPro" id="IPR052752">
    <property type="entry name" value="NACHT-WD_repeat"/>
</dbReference>
<evidence type="ECO:0000256" key="1">
    <source>
        <dbReference type="ARBA" id="ARBA00022574"/>
    </source>
</evidence>
<gene>
    <name evidence="6" type="ORF">AFUS01_LOCUS31299</name>
</gene>
<keyword evidence="2" id="KW-0677">Repeat</keyword>
<organism evidence="6 7">
    <name type="scientific">Allacma fusca</name>
    <dbReference type="NCBI Taxonomy" id="39272"/>
    <lineage>
        <taxon>Eukaryota</taxon>
        <taxon>Metazoa</taxon>
        <taxon>Ecdysozoa</taxon>
        <taxon>Arthropoda</taxon>
        <taxon>Hexapoda</taxon>
        <taxon>Collembola</taxon>
        <taxon>Symphypleona</taxon>
        <taxon>Sminthuridae</taxon>
        <taxon>Allacma</taxon>
    </lineage>
</organism>
<feature type="domain" description="DUF4062" evidence="4">
    <location>
        <begin position="26"/>
        <end position="113"/>
    </location>
</feature>
<reference evidence="6" key="1">
    <citation type="submission" date="2021-06" db="EMBL/GenBank/DDBJ databases">
        <authorList>
            <person name="Hodson N. C."/>
            <person name="Mongue J. A."/>
            <person name="Jaron S. K."/>
        </authorList>
    </citation>
    <scope>NUCLEOTIDE SEQUENCE</scope>
</reference>
<comment type="caution">
    <text evidence="6">The sequence shown here is derived from an EMBL/GenBank/DDBJ whole genome shotgun (WGS) entry which is preliminary data.</text>
</comment>
<feature type="domain" description="NACHT" evidence="3">
    <location>
        <begin position="385"/>
        <end position="560"/>
    </location>
</feature>
<feature type="domain" description="NWD1/2-like winged helix-turn-helix" evidence="5">
    <location>
        <begin position="613"/>
        <end position="723"/>
    </location>
</feature>
<dbReference type="OrthoDB" id="2325716at2759"/>
<dbReference type="EMBL" id="CAJVCH010494733">
    <property type="protein sequence ID" value="CAG7820931.1"/>
    <property type="molecule type" value="Genomic_DNA"/>
</dbReference>
<dbReference type="InterPro" id="IPR025139">
    <property type="entry name" value="DUF4062"/>
</dbReference>
<dbReference type="Pfam" id="PF25469">
    <property type="entry name" value="WHD_NWD1"/>
    <property type="match status" value="1"/>
</dbReference>
<evidence type="ECO:0000259" key="3">
    <source>
        <dbReference type="Pfam" id="PF05729"/>
    </source>
</evidence>
<evidence type="ECO:0000256" key="2">
    <source>
        <dbReference type="ARBA" id="ARBA00022737"/>
    </source>
</evidence>
<evidence type="ECO:0000313" key="6">
    <source>
        <dbReference type="EMBL" id="CAG7820931.1"/>
    </source>
</evidence>
<dbReference type="PANTHER" id="PTHR19871">
    <property type="entry name" value="BETA TRANSDUCIN-RELATED PROTEIN"/>
    <property type="match status" value="1"/>
</dbReference>
<evidence type="ECO:0008006" key="8">
    <source>
        <dbReference type="Google" id="ProtNLM"/>
    </source>
</evidence>
<evidence type="ECO:0000313" key="7">
    <source>
        <dbReference type="Proteomes" id="UP000708208"/>
    </source>
</evidence>
<evidence type="ECO:0000259" key="5">
    <source>
        <dbReference type="Pfam" id="PF25469"/>
    </source>
</evidence>
<keyword evidence="1" id="KW-0853">WD repeat</keyword>
<accession>A0A8J2PAF3</accession>
<dbReference type="PANTHER" id="PTHR19871:SF14">
    <property type="entry name" value="DUF4062 DOMAIN-CONTAINING PROTEIN"/>
    <property type="match status" value="1"/>
</dbReference>
<name>A0A8J2PAF3_9HEXA</name>
<dbReference type="AlphaFoldDB" id="A0A8J2PAF3"/>
<dbReference type="InterPro" id="IPR057588">
    <property type="entry name" value="NWD1/2-like_WH"/>
</dbReference>
<keyword evidence="7" id="KW-1185">Reference proteome</keyword>
<sequence>MDDRTIDKVFAGGLEDLPPVSSKIVRIFTSSTFTDTTLERNTLMAEVYPKIKEYCREKHGLEFQVVDMRWGVRDEATDDHMTTELCMREIKNCQRLSMGPNFVVFLGQKYGYRPIPTIILATELILLKETLSSMGVDVHLLDLWYKKDTNAVPHIFILQPISSILINFNNKRVPKLQAQDQGIWWDTLGKMQKLLRKAAHMCFINGKMSADAMHNYFMSVTEREVINGILDVEGTKAHCLGYIRYINNINLQNIKKASNFLDIVNRGLDAEAARLLSNLRDERLCAKLEASNLVKYTVEWMGREGLAHDTHEEYLSHFLAHFYKNITKLVDRAMRKEDSSAQGVIVTEILQHLHACNNSVSSFYGREESLAKAKDYILGNADTPLILYGAGGCGKTSLLAKCAAMCFPWYGDRNSIPLLILRFLGTTPDSSALTPMLISLCQQISYNFMLPMEDIPDDLVPLTAHFKQLLSYGTTEQPLVVFLDSVDQMTGATGANKLTWLPSKLPKHCKIVISCVNEPGDEVISQDYLLLRRIIDSEECFLEVASLGEALATKVMRQWLVAANRDVNNYQWRVVCNALAECSLPIFVKLVFAEICRWKSYSKPQDTQLAVSVMDSIFKLFERIEIQHGRLLVTHALAYITAAKSGLSETELEDLISLDDKVLDDVYQYHMPPVRRIPPLLWTRIRNDLPNYLSEREADGVSVLSWYHRQFRDAARERYFSDETMSIYFHSSIADYFLGIWGGGNPKPFKYTEIQRHRFNLADKEGSADRKVPPQPLVYHGKDGKVSRYNLRKFGELPYHLVRAKRFSDLYNHVLFNYQWLHAKIASCPLQSALSDYEDACIHVNDKEASSF</sequence>
<dbReference type="InterPro" id="IPR007111">
    <property type="entry name" value="NACHT_NTPase"/>
</dbReference>
<dbReference type="Pfam" id="PF13271">
    <property type="entry name" value="DUF4062"/>
    <property type="match status" value="1"/>
</dbReference>
<evidence type="ECO:0000259" key="4">
    <source>
        <dbReference type="Pfam" id="PF13271"/>
    </source>
</evidence>